<comment type="caution">
    <text evidence="2">The sequence shown here is derived from an EMBL/GenBank/DDBJ whole genome shotgun (WGS) entry which is preliminary data.</text>
</comment>
<dbReference type="AlphaFoldDB" id="A0A547P9T7"/>
<protein>
    <submittedName>
        <fullName evidence="2">Uncharacterized protein</fullName>
    </submittedName>
</protein>
<reference evidence="2 3" key="1">
    <citation type="submission" date="2019-06" db="EMBL/GenBank/DDBJ databases">
        <title>Erythrobacter insulae sp. nov., isolated from a tidal flat.</title>
        <authorList>
            <person name="Yoon J.-H."/>
        </authorList>
    </citation>
    <scope>NUCLEOTIDE SEQUENCE [LARGE SCALE GENOMIC DNA]</scope>
    <source>
        <strain evidence="2 3">JBTF-M21</strain>
    </source>
</reference>
<name>A0A547P9T7_9SPHN</name>
<keyword evidence="1" id="KW-0812">Transmembrane</keyword>
<sequence>MGINWFEGGRRISQLFIGLVAAGGLAIVAFADQPDPEFTTYGPDAPWIVASEPCPKSGHTEYLWDYDWGGNERGVKLCFIAWRDGTFPIQRADTPPEEIKRQEEASRRFQEENRARVERGEPPMIPPPLPSWFYTAEKYSERFAEYVDQRRSEFKVTEELKAKARERQSGALWDERRRMFGEVFPWIGGICAFLWLFTAAMGWIIRGFAGVPTGQDFRNAHKKDEES</sequence>
<dbReference type="RefSeq" id="WP_142787167.1">
    <property type="nucleotide sequence ID" value="NZ_VHJK01000001.1"/>
</dbReference>
<dbReference type="Proteomes" id="UP000316343">
    <property type="component" value="Unassembled WGS sequence"/>
</dbReference>
<evidence type="ECO:0000313" key="2">
    <source>
        <dbReference type="EMBL" id="TRD10905.1"/>
    </source>
</evidence>
<accession>A0A547P9T7</accession>
<organism evidence="2 3">
    <name type="scientific">Erythrobacter insulae</name>
    <dbReference type="NCBI Taxonomy" id="2584124"/>
    <lineage>
        <taxon>Bacteria</taxon>
        <taxon>Pseudomonadati</taxon>
        <taxon>Pseudomonadota</taxon>
        <taxon>Alphaproteobacteria</taxon>
        <taxon>Sphingomonadales</taxon>
        <taxon>Erythrobacteraceae</taxon>
        <taxon>Erythrobacter/Porphyrobacter group</taxon>
        <taxon>Erythrobacter</taxon>
    </lineage>
</organism>
<feature type="transmembrane region" description="Helical" evidence="1">
    <location>
        <begin position="183"/>
        <end position="205"/>
    </location>
</feature>
<evidence type="ECO:0000256" key="1">
    <source>
        <dbReference type="SAM" id="Phobius"/>
    </source>
</evidence>
<proteinExistence type="predicted"/>
<evidence type="ECO:0000313" key="3">
    <source>
        <dbReference type="Proteomes" id="UP000316343"/>
    </source>
</evidence>
<dbReference type="OrthoDB" id="8906018at2"/>
<feature type="transmembrane region" description="Helical" evidence="1">
    <location>
        <begin position="12"/>
        <end position="31"/>
    </location>
</feature>
<dbReference type="EMBL" id="VHJK01000001">
    <property type="protein sequence ID" value="TRD10905.1"/>
    <property type="molecule type" value="Genomic_DNA"/>
</dbReference>
<keyword evidence="1" id="KW-0472">Membrane</keyword>
<keyword evidence="1" id="KW-1133">Transmembrane helix</keyword>
<gene>
    <name evidence="2" type="ORF">FGU71_02875</name>
</gene>
<keyword evidence="3" id="KW-1185">Reference proteome</keyword>